<dbReference type="RefSeq" id="WP_083960965.1">
    <property type="nucleotide sequence ID" value="NZ_LT615367.1"/>
</dbReference>
<feature type="domain" description="YjiS-like" evidence="1">
    <location>
        <begin position="22"/>
        <end position="53"/>
    </location>
</feature>
<dbReference type="Proteomes" id="UP000294820">
    <property type="component" value="Chromosome 1"/>
</dbReference>
<accession>A0A375A5R8</accession>
<dbReference type="InterPro" id="IPR009506">
    <property type="entry name" value="YjiS-like"/>
</dbReference>
<gene>
    <name evidence="2" type="ORF">DAQ1742_00297</name>
</gene>
<evidence type="ECO:0000259" key="1">
    <source>
        <dbReference type="Pfam" id="PF06568"/>
    </source>
</evidence>
<proteinExistence type="predicted"/>
<sequence>MTPPCSQPGRKPGRLQRVQQCWQRWRQRVQARKILQRLNNNQLDDIGLTRHDVDSFR</sequence>
<organism evidence="2 3">
    <name type="scientific">Dickeya aquatica</name>
    <dbReference type="NCBI Taxonomy" id="1401087"/>
    <lineage>
        <taxon>Bacteria</taxon>
        <taxon>Pseudomonadati</taxon>
        <taxon>Pseudomonadota</taxon>
        <taxon>Gammaproteobacteria</taxon>
        <taxon>Enterobacterales</taxon>
        <taxon>Pectobacteriaceae</taxon>
        <taxon>Dickeya</taxon>
    </lineage>
</organism>
<keyword evidence="3" id="KW-1185">Reference proteome</keyword>
<dbReference type="EMBL" id="LT615367">
    <property type="protein sequence ID" value="SLM61412.1"/>
    <property type="molecule type" value="Genomic_DNA"/>
</dbReference>
<evidence type="ECO:0000313" key="3">
    <source>
        <dbReference type="Proteomes" id="UP000294820"/>
    </source>
</evidence>
<reference evidence="2 3" key="1">
    <citation type="submission" date="2016-09" db="EMBL/GenBank/DDBJ databases">
        <authorList>
            <person name="Reverchon S."/>
            <person name="Nasser W."/>
            <person name="Leonard S."/>
            <person name="Brochier C."/>
            <person name="Duprey A."/>
        </authorList>
    </citation>
    <scope>NUCLEOTIDE SEQUENCE [LARGE SCALE GENOMIC DNA]</scope>
    <source>
        <strain evidence="2 3">174/2</strain>
    </source>
</reference>
<name>A0A375A5R8_9GAMM</name>
<dbReference type="Pfam" id="PF06568">
    <property type="entry name" value="YjiS-like"/>
    <property type="match status" value="1"/>
</dbReference>
<dbReference type="AlphaFoldDB" id="A0A375A5R8"/>
<protein>
    <recommendedName>
        <fullName evidence="1">YjiS-like domain-containing protein</fullName>
    </recommendedName>
</protein>
<evidence type="ECO:0000313" key="2">
    <source>
        <dbReference type="EMBL" id="SLM61412.1"/>
    </source>
</evidence>
<dbReference type="KEGG" id="daq:DAQ1742_00297"/>